<accession>A0A8H6KU05</accession>
<protein>
    <recommendedName>
        <fullName evidence="7">Ankyrin repeat protein</fullName>
    </recommendedName>
</protein>
<dbReference type="OrthoDB" id="4590306at2759"/>
<feature type="repeat" description="ANK" evidence="3">
    <location>
        <begin position="104"/>
        <end position="136"/>
    </location>
</feature>
<dbReference type="InterPro" id="IPR036770">
    <property type="entry name" value="Ankyrin_rpt-contain_sf"/>
</dbReference>
<dbReference type="PANTHER" id="PTHR24171">
    <property type="entry name" value="ANKYRIN REPEAT DOMAIN-CONTAINING PROTEIN 39-RELATED"/>
    <property type="match status" value="1"/>
</dbReference>
<evidence type="ECO:0008006" key="7">
    <source>
        <dbReference type="Google" id="ProtNLM"/>
    </source>
</evidence>
<keyword evidence="6" id="KW-1185">Reference proteome</keyword>
<keyword evidence="1" id="KW-0677">Repeat</keyword>
<dbReference type="InterPro" id="IPR002110">
    <property type="entry name" value="Ankyrin_rpt"/>
</dbReference>
<dbReference type="Pfam" id="PF12796">
    <property type="entry name" value="Ank_2"/>
    <property type="match status" value="1"/>
</dbReference>
<evidence type="ECO:0000256" key="1">
    <source>
        <dbReference type="ARBA" id="ARBA00022737"/>
    </source>
</evidence>
<evidence type="ECO:0000313" key="6">
    <source>
        <dbReference type="Proteomes" id="UP000639643"/>
    </source>
</evidence>
<feature type="compositionally biased region" description="Polar residues" evidence="4">
    <location>
        <begin position="8"/>
        <end position="27"/>
    </location>
</feature>
<evidence type="ECO:0000256" key="3">
    <source>
        <dbReference type="PROSITE-ProRule" id="PRU00023"/>
    </source>
</evidence>
<dbReference type="PROSITE" id="PS50088">
    <property type="entry name" value="ANK_REPEAT"/>
    <property type="match status" value="3"/>
</dbReference>
<reference evidence="5" key="1">
    <citation type="journal article" date="2020" name="Phytopathology">
        <title>Genome Sequence Resources of Colletotrichum truncatum, C. plurivorum, C. musicola, and C. sojae: Four Species Pathogenic to Soybean (Glycine max).</title>
        <authorList>
            <person name="Rogerio F."/>
            <person name="Boufleur T.R."/>
            <person name="Ciampi-Guillardi M."/>
            <person name="Sukno S.A."/>
            <person name="Thon M.R."/>
            <person name="Massola Junior N.S."/>
            <person name="Baroncelli R."/>
        </authorList>
    </citation>
    <scope>NUCLEOTIDE SEQUENCE</scope>
    <source>
        <strain evidence="5">LFN0074</strain>
    </source>
</reference>
<dbReference type="PROSITE" id="PS50297">
    <property type="entry name" value="ANK_REP_REGION"/>
    <property type="match status" value="1"/>
</dbReference>
<dbReference type="Gene3D" id="1.25.40.20">
    <property type="entry name" value="Ankyrin repeat-containing domain"/>
    <property type="match status" value="2"/>
</dbReference>
<proteinExistence type="predicted"/>
<dbReference type="SMART" id="SM00248">
    <property type="entry name" value="ANK"/>
    <property type="match status" value="5"/>
</dbReference>
<dbReference type="Proteomes" id="UP000639643">
    <property type="component" value="Unassembled WGS sequence"/>
</dbReference>
<feature type="repeat" description="ANK" evidence="3">
    <location>
        <begin position="170"/>
        <end position="200"/>
    </location>
</feature>
<organism evidence="5 6">
    <name type="scientific">Colletotrichum musicola</name>
    <dbReference type="NCBI Taxonomy" id="2175873"/>
    <lineage>
        <taxon>Eukaryota</taxon>
        <taxon>Fungi</taxon>
        <taxon>Dikarya</taxon>
        <taxon>Ascomycota</taxon>
        <taxon>Pezizomycotina</taxon>
        <taxon>Sordariomycetes</taxon>
        <taxon>Hypocreomycetidae</taxon>
        <taxon>Glomerellales</taxon>
        <taxon>Glomerellaceae</taxon>
        <taxon>Colletotrichum</taxon>
        <taxon>Colletotrichum orchidearum species complex</taxon>
    </lineage>
</organism>
<feature type="repeat" description="ANK" evidence="3">
    <location>
        <begin position="137"/>
        <end position="169"/>
    </location>
</feature>
<feature type="region of interest" description="Disordered" evidence="4">
    <location>
        <begin position="1"/>
        <end position="82"/>
    </location>
</feature>
<sequence length="564" mass="63020">MGSKPREQSSSVVSFLPNARTNQSTSERSYRAQLQKWGYTKYSTQDHPLPKRASRPSRRPKTRASVRNSIKPLPGTFSSGIPGTEFPLQQPWSLEAASSLPRDDGKTRLHLAIIASNELEVERLLFAGEPVDVKDRVENEPLHYAVADGLEKVVKLLIRFGSDVNAKGQLGRSALHLSVSHPAITQLLLKYGADVNARDNTGNTPAHLALLEPFPGTIAEAEKTALHVMVERNANLNARNHANLTPFHSLPDQQPTDWDRVFCHYVARFINYGASTADLHPNGSAPLQLLFSRGRDSSWMKYAGMQDLVNTFLLQGADPNTLLPSGWLLAEDYIRNLQADYLLWGVSPGRRLSESMFALGKTLFAVAQLVPSVDGDDTHRNSLLHQLSQCDPRIERDSRLKTLFGILLERGSDPWLCGPSGENAILAALEHGKIMGQFINDMLNSSFETLQNGYQDPQQTDQSLERGPIWPKWLLAARANEWTGAIASVERVSDPCVEGSAVLAKIIRKFLAEKHVELSRTRFKGEPDEQELRRKYMARILADCRARHIEVDKRHFHDLVDLCL</sequence>
<dbReference type="AlphaFoldDB" id="A0A8H6KU05"/>
<keyword evidence="2 3" id="KW-0040">ANK repeat</keyword>
<dbReference type="SUPFAM" id="SSF48403">
    <property type="entry name" value="Ankyrin repeat"/>
    <property type="match status" value="1"/>
</dbReference>
<gene>
    <name evidence="5" type="ORF">CMUS01_04937</name>
</gene>
<evidence type="ECO:0000313" key="5">
    <source>
        <dbReference type="EMBL" id="KAF6837667.1"/>
    </source>
</evidence>
<dbReference type="EMBL" id="WIGM01000140">
    <property type="protein sequence ID" value="KAF6837667.1"/>
    <property type="molecule type" value="Genomic_DNA"/>
</dbReference>
<evidence type="ECO:0000256" key="2">
    <source>
        <dbReference type="ARBA" id="ARBA00023043"/>
    </source>
</evidence>
<evidence type="ECO:0000256" key="4">
    <source>
        <dbReference type="SAM" id="MobiDB-lite"/>
    </source>
</evidence>
<comment type="caution">
    <text evidence="5">The sequence shown here is derived from an EMBL/GenBank/DDBJ whole genome shotgun (WGS) entry which is preliminary data.</text>
</comment>
<feature type="compositionally biased region" description="Basic residues" evidence="4">
    <location>
        <begin position="50"/>
        <end position="64"/>
    </location>
</feature>
<name>A0A8H6KU05_9PEZI</name>